<evidence type="ECO:0000256" key="1">
    <source>
        <dbReference type="SAM" id="Phobius"/>
    </source>
</evidence>
<feature type="transmembrane region" description="Helical" evidence="1">
    <location>
        <begin position="31"/>
        <end position="57"/>
    </location>
</feature>
<keyword evidence="3" id="KW-1185">Reference proteome</keyword>
<reference evidence="2 3" key="1">
    <citation type="journal article" date="2018" name="New Phytol.">
        <title>Comparative genomics and transcriptomics depict ericoid mycorrhizal fungi as versatile saprotrophs and plant mutualists.</title>
        <authorList>
            <person name="Martino E."/>
            <person name="Morin E."/>
            <person name="Grelet G.A."/>
            <person name="Kuo A."/>
            <person name="Kohler A."/>
            <person name="Daghino S."/>
            <person name="Barry K.W."/>
            <person name="Cichocki N."/>
            <person name="Clum A."/>
            <person name="Dockter R.B."/>
            <person name="Hainaut M."/>
            <person name="Kuo R.C."/>
            <person name="LaButti K."/>
            <person name="Lindahl B.D."/>
            <person name="Lindquist E.A."/>
            <person name="Lipzen A."/>
            <person name="Khouja H.R."/>
            <person name="Magnuson J."/>
            <person name="Murat C."/>
            <person name="Ohm R.A."/>
            <person name="Singer S.W."/>
            <person name="Spatafora J.W."/>
            <person name="Wang M."/>
            <person name="Veneault-Fourrey C."/>
            <person name="Henrissat B."/>
            <person name="Grigoriev I.V."/>
            <person name="Martin F.M."/>
            <person name="Perotto S."/>
        </authorList>
    </citation>
    <scope>NUCLEOTIDE SEQUENCE [LARGE SCALE GENOMIC DNA]</scope>
    <source>
        <strain evidence="2 3">ATCC 22711</strain>
    </source>
</reference>
<dbReference type="RefSeq" id="XP_024719453.1">
    <property type="nucleotide sequence ID" value="XM_024866796.1"/>
</dbReference>
<dbReference type="AlphaFoldDB" id="A0A2T3AXR8"/>
<name>A0A2T3AXR8_AMORE</name>
<keyword evidence="1" id="KW-0472">Membrane</keyword>
<dbReference type="GeneID" id="36574877"/>
<dbReference type="EMBL" id="KZ679013">
    <property type="protein sequence ID" value="PSS14854.1"/>
    <property type="molecule type" value="Genomic_DNA"/>
</dbReference>
<gene>
    <name evidence="2" type="ORF">M430DRAFT_35718</name>
</gene>
<organism evidence="2 3">
    <name type="scientific">Amorphotheca resinae ATCC 22711</name>
    <dbReference type="NCBI Taxonomy" id="857342"/>
    <lineage>
        <taxon>Eukaryota</taxon>
        <taxon>Fungi</taxon>
        <taxon>Dikarya</taxon>
        <taxon>Ascomycota</taxon>
        <taxon>Pezizomycotina</taxon>
        <taxon>Leotiomycetes</taxon>
        <taxon>Helotiales</taxon>
        <taxon>Amorphothecaceae</taxon>
        <taxon>Amorphotheca</taxon>
    </lineage>
</organism>
<dbReference type="InParanoid" id="A0A2T3AXR8"/>
<sequence length="60" mass="6587">MDDGKGGCMHAWFLCGYEMIRTRQIGIVSYGIIRCSCFIATACLWLAELALALALGLDED</sequence>
<evidence type="ECO:0000313" key="2">
    <source>
        <dbReference type="EMBL" id="PSS14854.1"/>
    </source>
</evidence>
<dbReference type="Proteomes" id="UP000241818">
    <property type="component" value="Unassembled WGS sequence"/>
</dbReference>
<keyword evidence="1" id="KW-0812">Transmembrane</keyword>
<protein>
    <submittedName>
        <fullName evidence="2">Uncharacterized protein</fullName>
    </submittedName>
</protein>
<accession>A0A2T3AXR8</accession>
<keyword evidence="1" id="KW-1133">Transmembrane helix</keyword>
<feature type="non-terminal residue" evidence="2">
    <location>
        <position position="60"/>
    </location>
</feature>
<evidence type="ECO:0000313" key="3">
    <source>
        <dbReference type="Proteomes" id="UP000241818"/>
    </source>
</evidence>
<proteinExistence type="predicted"/>